<feature type="chain" id="PRO_5026855215" description="Carboxypeptidase regulatory-like domain-containing protein" evidence="2">
    <location>
        <begin position="24"/>
        <end position="435"/>
    </location>
</feature>
<feature type="signal peptide" evidence="2">
    <location>
        <begin position="1"/>
        <end position="23"/>
    </location>
</feature>
<evidence type="ECO:0008006" key="5">
    <source>
        <dbReference type="Google" id="ProtNLM"/>
    </source>
</evidence>
<dbReference type="RefSeq" id="WP_165270762.1">
    <property type="nucleotide sequence ID" value="NZ_JAALLS010000024.1"/>
</dbReference>
<dbReference type="AlphaFoldDB" id="A0A6M1TI15"/>
<feature type="region of interest" description="Disordered" evidence="1">
    <location>
        <begin position="55"/>
        <end position="86"/>
    </location>
</feature>
<evidence type="ECO:0000313" key="3">
    <source>
        <dbReference type="EMBL" id="NGP89722.1"/>
    </source>
</evidence>
<comment type="caution">
    <text evidence="3">The sequence shown here is derived from an EMBL/GenBank/DDBJ whole genome shotgun (WGS) entry which is preliminary data.</text>
</comment>
<gene>
    <name evidence="3" type="ORF">G3569_15295</name>
</gene>
<keyword evidence="2" id="KW-0732">Signal</keyword>
<organism evidence="3 4">
    <name type="scientific">Fodinibius halophilus</name>
    <dbReference type="NCBI Taxonomy" id="1736908"/>
    <lineage>
        <taxon>Bacteria</taxon>
        <taxon>Pseudomonadati</taxon>
        <taxon>Balneolota</taxon>
        <taxon>Balneolia</taxon>
        <taxon>Balneolales</taxon>
        <taxon>Balneolaceae</taxon>
        <taxon>Fodinibius</taxon>
    </lineage>
</organism>
<evidence type="ECO:0000256" key="2">
    <source>
        <dbReference type="SAM" id="SignalP"/>
    </source>
</evidence>
<keyword evidence="4" id="KW-1185">Reference proteome</keyword>
<protein>
    <recommendedName>
        <fullName evidence="5">Carboxypeptidase regulatory-like domain-containing protein</fullName>
    </recommendedName>
</protein>
<proteinExistence type="predicted"/>
<reference evidence="3 4" key="1">
    <citation type="submission" date="2020-02" db="EMBL/GenBank/DDBJ databases">
        <title>Aliifodinibius halophilus 2W32, complete genome.</title>
        <authorList>
            <person name="Li Y."/>
            <person name="Wu S."/>
        </authorList>
    </citation>
    <scope>NUCLEOTIDE SEQUENCE [LARGE SCALE GENOMIC DNA]</scope>
    <source>
        <strain evidence="3 4">2W32</strain>
    </source>
</reference>
<dbReference type="PROSITE" id="PS51257">
    <property type="entry name" value="PROKAR_LIPOPROTEIN"/>
    <property type="match status" value="1"/>
</dbReference>
<name>A0A6M1TI15_9BACT</name>
<dbReference type="Proteomes" id="UP000479132">
    <property type="component" value="Unassembled WGS sequence"/>
</dbReference>
<evidence type="ECO:0000256" key="1">
    <source>
        <dbReference type="SAM" id="MobiDB-lite"/>
    </source>
</evidence>
<dbReference type="EMBL" id="JAALLS010000024">
    <property type="protein sequence ID" value="NGP89722.1"/>
    <property type="molecule type" value="Genomic_DNA"/>
</dbReference>
<accession>A0A6M1TI15</accession>
<evidence type="ECO:0000313" key="4">
    <source>
        <dbReference type="Proteomes" id="UP000479132"/>
    </source>
</evidence>
<sequence length="435" mass="47608">MRRSTIIIFASVTLLFISACSNSSGPTDRNLKTIIGQVKAPDNSTPVEGATVYIGKPMSDSSGKEKAVPSTTIQTSPTDKDCPKPEVEHTAYTCTKADGRFEFEADIDPSKSEVELKIFKGQFYFTQTVDLGSGDTSEAGTINISTDDIDIAVVASTFDRMQDVLAKVGFGEVYTDENHANYGKLKRGTETFDLYHSPSSLGGDYPLMGKLFEDGDGNGQADIHNYDIVFLNCGVSDEYIQQYKSHRHKHAQSAQSSNPQLSKAQISTIRNYVEQGGMLYATDLAYNYVEQVFPSYLDFLGSPDTPADEAEILGVASKGTADIEVPAELLDANMKTWLQNVECANGPCLEEGQPLTIKGFMPIWVVLNGKHESSNANIWVKGPVEWSDGSGVKPLTATFGVGSGKVVFSSYHTIEEEHSHKLRPQERILQYLVFE</sequence>